<dbReference type="GO" id="GO:0004521">
    <property type="term" value="F:RNA endonuclease activity"/>
    <property type="evidence" value="ECO:0007669"/>
    <property type="project" value="InterPro"/>
</dbReference>
<dbReference type="AlphaFoldDB" id="A0A5B8QWK2"/>
<accession>A0A5B8QWK2</accession>
<comment type="subunit">
    <text evidence="9">Homodimer, forms a heterotetramer with a Cas1 homodimer.</text>
</comment>
<dbReference type="GO" id="GO:0016787">
    <property type="term" value="F:hydrolase activity"/>
    <property type="evidence" value="ECO:0007669"/>
    <property type="project" value="UniProtKB-KW"/>
</dbReference>
<comment type="similarity">
    <text evidence="2 9">Belongs to the CRISPR-associated endoribonuclease Cas2 protein family.</text>
</comment>
<sequence length="105" mass="12541">MNSTEHWYLICYDIRKPQRLQKLQRYLRRCCLKLQDSVYLFCGNYRQGEQLRQAISQRISRSVDDVRVYQLPSQSQFKFYGQLPWTVDIFYPGLPSFSHTPATVA</sequence>
<evidence type="ECO:0000256" key="6">
    <source>
        <dbReference type="ARBA" id="ARBA00022801"/>
    </source>
</evidence>
<dbReference type="Proteomes" id="UP000321124">
    <property type="component" value="Chromosome"/>
</dbReference>
<dbReference type="RefSeq" id="WP_126513096.1">
    <property type="nucleotide sequence ID" value="NZ_CP031775.2"/>
</dbReference>
<evidence type="ECO:0000256" key="8">
    <source>
        <dbReference type="ARBA" id="ARBA00023118"/>
    </source>
</evidence>
<gene>
    <name evidence="9 10" type="primary">cas2</name>
    <name evidence="10" type="ORF">D0436_10290</name>
</gene>
<keyword evidence="8 9" id="KW-0051">Antiviral defense</keyword>
<evidence type="ECO:0000256" key="3">
    <source>
        <dbReference type="ARBA" id="ARBA00022722"/>
    </source>
</evidence>
<dbReference type="EMBL" id="CP031775">
    <property type="protein sequence ID" value="QDZ90824.1"/>
    <property type="molecule type" value="Genomic_DNA"/>
</dbReference>
<protein>
    <recommendedName>
        <fullName evidence="9">CRISPR-associated endoribonuclease Cas2</fullName>
        <ecNumber evidence="9">3.1.-.-</ecNumber>
    </recommendedName>
</protein>
<keyword evidence="7 9" id="KW-0460">Magnesium</keyword>
<dbReference type="Gene3D" id="3.30.70.240">
    <property type="match status" value="1"/>
</dbReference>
<dbReference type="InterPro" id="IPR019199">
    <property type="entry name" value="Virulence_VapD/CRISPR_Cas2"/>
</dbReference>
<dbReference type="EC" id="3.1.-.-" evidence="9"/>
<dbReference type="NCBIfam" id="TIGR01573">
    <property type="entry name" value="cas2"/>
    <property type="match status" value="1"/>
</dbReference>
<keyword evidence="5 9" id="KW-0255">Endonuclease</keyword>
<name>A0A5B8QWK2_9GAMM</name>
<comment type="function">
    <text evidence="9">CRISPR (clustered regularly interspaced short palindromic repeat), is an adaptive immune system that provides protection against mobile genetic elements (viruses, transposable elements and conjugative plasmids). CRISPR clusters contain sequences complementary to antecedent mobile elements and target invading nucleic acids. CRISPR clusters are transcribed and processed into CRISPR RNA (crRNA). Functions as a ssRNA-specific endoribonuclease. Involved in the integration of spacer DNA into the CRISPR cassette.</text>
</comment>
<keyword evidence="6 9" id="KW-0378">Hydrolase</keyword>
<evidence type="ECO:0000256" key="5">
    <source>
        <dbReference type="ARBA" id="ARBA00022759"/>
    </source>
</evidence>
<dbReference type="Pfam" id="PF09827">
    <property type="entry name" value="CRISPR_Cas2"/>
    <property type="match status" value="1"/>
</dbReference>
<dbReference type="PANTHER" id="PTHR34405">
    <property type="entry name" value="CRISPR-ASSOCIATED ENDORIBONUCLEASE CAS2"/>
    <property type="match status" value="1"/>
</dbReference>
<dbReference type="GO" id="GO:0051607">
    <property type="term" value="P:defense response to virus"/>
    <property type="evidence" value="ECO:0007669"/>
    <property type="project" value="UniProtKB-UniRule"/>
</dbReference>
<evidence type="ECO:0000256" key="7">
    <source>
        <dbReference type="ARBA" id="ARBA00022842"/>
    </source>
</evidence>
<evidence type="ECO:0000256" key="2">
    <source>
        <dbReference type="ARBA" id="ARBA00009959"/>
    </source>
</evidence>
<evidence type="ECO:0000313" key="10">
    <source>
        <dbReference type="EMBL" id="QDZ90824.1"/>
    </source>
</evidence>
<keyword evidence="3 9" id="KW-0540">Nuclease</keyword>
<organism evidence="10 11">
    <name type="scientific">Shewanella decolorationis</name>
    <dbReference type="NCBI Taxonomy" id="256839"/>
    <lineage>
        <taxon>Bacteria</taxon>
        <taxon>Pseudomonadati</taxon>
        <taxon>Pseudomonadota</taxon>
        <taxon>Gammaproteobacteria</taxon>
        <taxon>Alteromonadales</taxon>
        <taxon>Shewanellaceae</taxon>
        <taxon>Shewanella</taxon>
    </lineage>
</organism>
<evidence type="ECO:0000256" key="4">
    <source>
        <dbReference type="ARBA" id="ARBA00022723"/>
    </source>
</evidence>
<evidence type="ECO:0000313" key="11">
    <source>
        <dbReference type="Proteomes" id="UP000321124"/>
    </source>
</evidence>
<dbReference type="PANTHER" id="PTHR34405:SF3">
    <property type="entry name" value="CRISPR-ASSOCIATED ENDORIBONUCLEASE CAS2 3"/>
    <property type="match status" value="1"/>
</dbReference>
<evidence type="ECO:0000256" key="1">
    <source>
        <dbReference type="ARBA" id="ARBA00001946"/>
    </source>
</evidence>
<comment type="cofactor">
    <cofactor evidence="1 9">
        <name>Mg(2+)</name>
        <dbReference type="ChEBI" id="CHEBI:18420"/>
    </cofactor>
</comment>
<keyword evidence="4 9" id="KW-0479">Metal-binding</keyword>
<dbReference type="SUPFAM" id="SSF143430">
    <property type="entry name" value="TTP0101/SSO1404-like"/>
    <property type="match status" value="1"/>
</dbReference>
<reference evidence="10 11" key="1">
    <citation type="journal article" date="2019" name="Ecotoxicol. Environ. Saf.">
        <title>Microbial characterization of heavy metal resistant bacterial strains isolated from an electroplating wastewater treatment plant.</title>
        <authorList>
            <person name="Cai X."/>
            <person name="Zheng X."/>
            <person name="Zhang D."/>
            <person name="Iqbal W."/>
            <person name="Liu C."/>
            <person name="Yang B."/>
            <person name="Zhao X."/>
            <person name="Lu X."/>
            <person name="Mao Y."/>
        </authorList>
    </citation>
    <scope>NUCLEOTIDE SEQUENCE [LARGE SCALE GENOMIC DNA]</scope>
    <source>
        <strain evidence="10 11">Ni1-3</strain>
    </source>
</reference>
<feature type="binding site" evidence="9">
    <location>
        <position position="13"/>
    </location>
    <ligand>
        <name>Mg(2+)</name>
        <dbReference type="ChEBI" id="CHEBI:18420"/>
        <note>catalytic</note>
    </ligand>
</feature>
<proteinExistence type="inferred from homology"/>
<dbReference type="HAMAP" id="MF_01471">
    <property type="entry name" value="Cas2"/>
    <property type="match status" value="1"/>
</dbReference>
<dbReference type="GO" id="GO:0043571">
    <property type="term" value="P:maintenance of CRISPR repeat elements"/>
    <property type="evidence" value="ECO:0007669"/>
    <property type="project" value="UniProtKB-UniRule"/>
</dbReference>
<dbReference type="KEGG" id="sdeo:D0436_10290"/>
<evidence type="ECO:0000256" key="9">
    <source>
        <dbReference type="HAMAP-Rule" id="MF_01471"/>
    </source>
</evidence>
<dbReference type="GO" id="GO:0046872">
    <property type="term" value="F:metal ion binding"/>
    <property type="evidence" value="ECO:0007669"/>
    <property type="project" value="UniProtKB-UniRule"/>
</dbReference>
<dbReference type="InterPro" id="IPR021127">
    <property type="entry name" value="CRISPR_associated_Cas2"/>
</dbReference>
<dbReference type="CDD" id="cd09725">
    <property type="entry name" value="Cas2_I_II_III"/>
    <property type="match status" value="1"/>
</dbReference>